<dbReference type="Proteomes" id="UP000654345">
    <property type="component" value="Unassembled WGS sequence"/>
</dbReference>
<sequence>MLLVKWVSLIAGGKEERGLGGSSCGSFHRVVSLDAAFPAFWVLLGHIGLNRRRAKA</sequence>
<keyword evidence="1" id="KW-0472">Membrane</keyword>
<accession>A0ABQ3UH71</accession>
<proteinExistence type="predicted"/>
<keyword evidence="3" id="KW-1185">Reference proteome</keyword>
<keyword evidence="1" id="KW-1133">Transmembrane helix</keyword>
<keyword evidence="1" id="KW-0812">Transmembrane</keyword>
<reference evidence="2 3" key="1">
    <citation type="journal article" date="2021" name="Int. J. Syst. Evol. Microbiol.">
        <title>Reticulibacter mediterranei gen. nov., sp. nov., within the new family Reticulibacteraceae fam. nov., and Ktedonospora formicarum gen. nov., sp. nov., Ktedonobacter robiniae sp. nov., Dictyobacter formicarum sp. nov. and Dictyobacter arantiisoli sp. nov., belonging to the class Ktedonobacteria.</title>
        <authorList>
            <person name="Yabe S."/>
            <person name="Zheng Y."/>
            <person name="Wang C.M."/>
            <person name="Sakai Y."/>
            <person name="Abe K."/>
            <person name="Yokota A."/>
            <person name="Donadio S."/>
            <person name="Cavaletti L."/>
            <person name="Monciardini P."/>
        </authorList>
    </citation>
    <scope>NUCLEOTIDE SEQUENCE [LARGE SCALE GENOMIC DNA]</scope>
    <source>
        <strain evidence="2 3">SOSP1-30</strain>
    </source>
</reference>
<organism evidence="2 3">
    <name type="scientific">Ktedonobacter robiniae</name>
    <dbReference type="NCBI Taxonomy" id="2778365"/>
    <lineage>
        <taxon>Bacteria</taxon>
        <taxon>Bacillati</taxon>
        <taxon>Chloroflexota</taxon>
        <taxon>Ktedonobacteria</taxon>
        <taxon>Ktedonobacterales</taxon>
        <taxon>Ktedonobacteraceae</taxon>
        <taxon>Ktedonobacter</taxon>
    </lineage>
</organism>
<evidence type="ECO:0000313" key="3">
    <source>
        <dbReference type="Proteomes" id="UP000654345"/>
    </source>
</evidence>
<feature type="transmembrane region" description="Helical" evidence="1">
    <location>
        <begin position="30"/>
        <end position="49"/>
    </location>
</feature>
<dbReference type="EMBL" id="BNJG01000001">
    <property type="protein sequence ID" value="GHO52023.1"/>
    <property type="molecule type" value="Genomic_DNA"/>
</dbReference>
<comment type="caution">
    <text evidence="2">The sequence shown here is derived from an EMBL/GenBank/DDBJ whole genome shotgun (WGS) entry which is preliminary data.</text>
</comment>
<evidence type="ECO:0000313" key="2">
    <source>
        <dbReference type="EMBL" id="GHO52023.1"/>
    </source>
</evidence>
<gene>
    <name evidence="2" type="ORF">KSB_04980</name>
</gene>
<evidence type="ECO:0000256" key="1">
    <source>
        <dbReference type="SAM" id="Phobius"/>
    </source>
</evidence>
<name>A0ABQ3UH71_9CHLR</name>
<protein>
    <submittedName>
        <fullName evidence="2">Uncharacterized protein</fullName>
    </submittedName>
</protein>